<keyword evidence="3" id="KW-1185">Reference proteome</keyword>
<accession>A0AAN9IKS1</accession>
<proteinExistence type="predicted"/>
<dbReference type="Proteomes" id="UP001372338">
    <property type="component" value="Unassembled WGS sequence"/>
</dbReference>
<feature type="region of interest" description="Disordered" evidence="1">
    <location>
        <begin position="23"/>
        <end position="44"/>
    </location>
</feature>
<name>A0AAN9IKS1_CROPI</name>
<evidence type="ECO:0000313" key="2">
    <source>
        <dbReference type="EMBL" id="KAK7281950.1"/>
    </source>
</evidence>
<comment type="caution">
    <text evidence="2">The sequence shown here is derived from an EMBL/GenBank/DDBJ whole genome shotgun (WGS) entry which is preliminary data.</text>
</comment>
<feature type="compositionally biased region" description="Polar residues" evidence="1">
    <location>
        <begin position="23"/>
        <end position="42"/>
    </location>
</feature>
<evidence type="ECO:0000256" key="1">
    <source>
        <dbReference type="SAM" id="MobiDB-lite"/>
    </source>
</evidence>
<reference evidence="2 3" key="1">
    <citation type="submission" date="2024-01" db="EMBL/GenBank/DDBJ databases">
        <title>The genomes of 5 underutilized Papilionoideae crops provide insights into root nodulation and disease resistanc.</title>
        <authorList>
            <person name="Yuan L."/>
        </authorList>
    </citation>
    <scope>NUCLEOTIDE SEQUENCE [LARGE SCALE GENOMIC DNA]</scope>
    <source>
        <strain evidence="2">ZHUSHIDOU_FW_LH</strain>
        <tissue evidence="2">Leaf</tissue>
    </source>
</reference>
<organism evidence="2 3">
    <name type="scientific">Crotalaria pallida</name>
    <name type="common">Smooth rattlebox</name>
    <name type="synonym">Crotalaria striata</name>
    <dbReference type="NCBI Taxonomy" id="3830"/>
    <lineage>
        <taxon>Eukaryota</taxon>
        <taxon>Viridiplantae</taxon>
        <taxon>Streptophyta</taxon>
        <taxon>Embryophyta</taxon>
        <taxon>Tracheophyta</taxon>
        <taxon>Spermatophyta</taxon>
        <taxon>Magnoliopsida</taxon>
        <taxon>eudicotyledons</taxon>
        <taxon>Gunneridae</taxon>
        <taxon>Pentapetalae</taxon>
        <taxon>rosids</taxon>
        <taxon>fabids</taxon>
        <taxon>Fabales</taxon>
        <taxon>Fabaceae</taxon>
        <taxon>Papilionoideae</taxon>
        <taxon>50 kb inversion clade</taxon>
        <taxon>genistoids sensu lato</taxon>
        <taxon>core genistoids</taxon>
        <taxon>Crotalarieae</taxon>
        <taxon>Crotalaria</taxon>
    </lineage>
</organism>
<evidence type="ECO:0000313" key="3">
    <source>
        <dbReference type="Proteomes" id="UP001372338"/>
    </source>
</evidence>
<dbReference type="EMBL" id="JAYWIO010000002">
    <property type="protein sequence ID" value="KAK7281950.1"/>
    <property type="molecule type" value="Genomic_DNA"/>
</dbReference>
<sequence length="222" mass="24096">MPSLEQIVSEEETERLLDAEFNCTSDNPTHATEGSEDVQQSEMEGGRRIFARTWKKLARNNNASGAASGTTPNPVVVGMKRKKEMDMMMLDSDGGSGSVDRLKKGRCDASQTQINLLAGSVVTSLPGQGVFVEGKLSLRDWTGFWLLAAGLVIEEAWHSSAEPPKAGFIEHTINMTGKALRCWSKEEFHDDSLIFTKATEGEADAIVDLIGKYCNASGQGKP</sequence>
<gene>
    <name evidence="2" type="ORF">RIF29_10358</name>
</gene>
<protein>
    <submittedName>
        <fullName evidence="2">Uncharacterized protein</fullName>
    </submittedName>
</protein>
<dbReference type="AlphaFoldDB" id="A0AAN9IKS1"/>